<dbReference type="InterPro" id="IPR023016">
    <property type="entry name" value="HisA/PriA"/>
</dbReference>
<dbReference type="GO" id="GO:0000162">
    <property type="term" value="P:L-tryptophan biosynthetic process"/>
    <property type="evidence" value="ECO:0007669"/>
    <property type="project" value="TreeGrafter"/>
</dbReference>
<evidence type="ECO:0000313" key="12">
    <source>
        <dbReference type="EMBL" id="AKZ65943.1"/>
    </source>
</evidence>
<evidence type="ECO:0000256" key="4">
    <source>
        <dbReference type="ARBA" id="ARBA00009667"/>
    </source>
</evidence>
<dbReference type="InterPro" id="IPR006063">
    <property type="entry name" value="HisA_bact_arch"/>
</dbReference>
<dbReference type="KEGG" id="bcig:AB162_350"/>
<feature type="active site" description="Proton donor" evidence="9">
    <location>
        <position position="130"/>
    </location>
</feature>
<evidence type="ECO:0000256" key="10">
    <source>
        <dbReference type="RuleBase" id="RU003657"/>
    </source>
</evidence>
<dbReference type="GO" id="GO:0005737">
    <property type="term" value="C:cytoplasm"/>
    <property type="evidence" value="ECO:0007669"/>
    <property type="project" value="UniProtKB-SubCell"/>
</dbReference>
<dbReference type="InterPro" id="IPR013785">
    <property type="entry name" value="Aldolase_TIM"/>
</dbReference>
<comment type="pathway">
    <text evidence="3 9 11">Amino-acid biosynthesis; L-histidine biosynthesis; L-histidine from 5-phospho-alpha-D-ribose 1-diphosphate: step 4/9.</text>
</comment>
<protein>
    <recommendedName>
        <fullName evidence="9 11">1-(5-phosphoribosyl)-5-[(5-phosphoribosylamino)methylideneamino] imidazole-4-carboxamide isomerase</fullName>
        <ecNumber evidence="9 11">5.3.1.16</ecNumber>
    </recommendedName>
    <alternativeName>
        <fullName evidence="9">Phosphoribosylformimino-5-aminoimidazole carboxamide ribotide isomerase</fullName>
    </alternativeName>
</protein>
<dbReference type="SUPFAM" id="SSF51366">
    <property type="entry name" value="Ribulose-phoshate binding barrel"/>
    <property type="match status" value="1"/>
</dbReference>
<dbReference type="PANTHER" id="PTHR43090">
    <property type="entry name" value="1-(5-PHOSPHORIBOSYL)-5-[(5-PHOSPHORIBOSYLAMINO)METHYLIDENEAMINO] IMIDAZOLE-4-CARBOXAMIDE ISOMERASE"/>
    <property type="match status" value="1"/>
</dbReference>
<dbReference type="FunFam" id="3.20.20.70:FF:000009">
    <property type="entry name" value="1-(5-phosphoribosyl)-5-[(5-phosphoribosylamino)methylideneamino] imidazole-4-carboxamide isomerase"/>
    <property type="match status" value="1"/>
</dbReference>
<comment type="subcellular location">
    <subcellularLocation>
        <location evidence="2 9 11">Cytoplasm</location>
    </subcellularLocation>
</comment>
<feature type="active site" description="Proton acceptor" evidence="9">
    <location>
        <position position="7"/>
    </location>
</feature>
<dbReference type="GO" id="GO:0000105">
    <property type="term" value="P:L-histidine biosynthetic process"/>
    <property type="evidence" value="ECO:0007669"/>
    <property type="project" value="UniProtKB-UniRule"/>
</dbReference>
<evidence type="ECO:0000256" key="8">
    <source>
        <dbReference type="ARBA" id="ARBA00023235"/>
    </source>
</evidence>
<evidence type="ECO:0000256" key="1">
    <source>
        <dbReference type="ARBA" id="ARBA00000901"/>
    </source>
</evidence>
<proteinExistence type="inferred from homology"/>
<keyword evidence="13" id="KW-1185">Reference proteome</keyword>
<keyword evidence="7 9" id="KW-0368">Histidine biosynthesis</keyword>
<keyword evidence="5 9" id="KW-0963">Cytoplasm</keyword>
<name>A0A0K2BLK8_9GAMM</name>
<dbReference type="HAMAP" id="MF_01014">
    <property type="entry name" value="HisA"/>
    <property type="match status" value="1"/>
</dbReference>
<sequence>MIIPALDLIDGTVVRLYQGNYQQQNNYGKDPILHLHNYLSQGAELLHLVDLTGARDPSLRQIKLLTNLLSYCAPAKVQIGGGIRSAADVEELLKYGANRVVVGSTAVTQPQEVQNWFKIFGPDALVLALDVRIDISGKRWIAISGWMEDSGLMLEQVIDQYLQTVGLNHILCTDISRDGTLSGINIELYQSLCSHWPSIKFQSSGGICSLDDIAKLHHSGVHDVIIGRALLENKFTVAEAMACWQNV</sequence>
<dbReference type="UniPathway" id="UPA00031">
    <property type="reaction ID" value="UER00009"/>
</dbReference>
<evidence type="ECO:0000256" key="3">
    <source>
        <dbReference type="ARBA" id="ARBA00005133"/>
    </source>
</evidence>
<keyword evidence="6 9" id="KW-0028">Amino-acid biosynthesis</keyword>
<keyword evidence="8 9" id="KW-0413">Isomerase</keyword>
<dbReference type="InterPro" id="IPR011060">
    <property type="entry name" value="RibuloseP-bd_barrel"/>
</dbReference>
<evidence type="ECO:0000256" key="11">
    <source>
        <dbReference type="RuleBase" id="RU003658"/>
    </source>
</evidence>
<evidence type="ECO:0000256" key="7">
    <source>
        <dbReference type="ARBA" id="ARBA00023102"/>
    </source>
</evidence>
<evidence type="ECO:0000256" key="2">
    <source>
        <dbReference type="ARBA" id="ARBA00004496"/>
    </source>
</evidence>
<evidence type="ECO:0000256" key="9">
    <source>
        <dbReference type="HAMAP-Rule" id="MF_01014"/>
    </source>
</evidence>
<dbReference type="InterPro" id="IPR044524">
    <property type="entry name" value="Isoase_HisA-like"/>
</dbReference>
<dbReference type="RefSeq" id="WP_053096934.1">
    <property type="nucleotide sequence ID" value="NZ_CP011787.1"/>
</dbReference>
<dbReference type="NCBIfam" id="TIGR00007">
    <property type="entry name" value="1-(5-phosphoribosyl)-5-[(5-phosphoribosylamino)methylideneamino]imidazole-4-carboxamide isomerase"/>
    <property type="match status" value="1"/>
</dbReference>
<dbReference type="InterPro" id="IPR006062">
    <property type="entry name" value="His_biosynth"/>
</dbReference>
<dbReference type="EMBL" id="CP011787">
    <property type="protein sequence ID" value="AKZ65943.1"/>
    <property type="molecule type" value="Genomic_DNA"/>
</dbReference>
<dbReference type="PATRIC" id="fig|186490.8.peg.331"/>
<dbReference type="GO" id="GO:0003949">
    <property type="term" value="F:1-(5-phosphoribosyl)-5-[(5-phosphoribosylamino)methylideneamino]imidazole-4-carboxamide isomerase activity"/>
    <property type="evidence" value="ECO:0007669"/>
    <property type="project" value="UniProtKB-UniRule"/>
</dbReference>
<evidence type="ECO:0000256" key="5">
    <source>
        <dbReference type="ARBA" id="ARBA00022490"/>
    </source>
</evidence>
<dbReference type="PANTHER" id="PTHR43090:SF2">
    <property type="entry name" value="1-(5-PHOSPHORIBOSYL)-5-[(5-PHOSPHORIBOSYLAMINO)METHYLIDENEAMINO] IMIDAZOLE-4-CARBOXAMIDE ISOMERASE"/>
    <property type="match status" value="1"/>
</dbReference>
<comment type="catalytic activity">
    <reaction evidence="1 9 11">
        <text>1-(5-phospho-beta-D-ribosyl)-5-[(5-phospho-beta-D-ribosylamino)methylideneamino]imidazole-4-carboxamide = 5-[(5-phospho-1-deoxy-D-ribulos-1-ylimino)methylamino]-1-(5-phospho-beta-D-ribosyl)imidazole-4-carboxamide</text>
        <dbReference type="Rhea" id="RHEA:15469"/>
        <dbReference type="ChEBI" id="CHEBI:58435"/>
        <dbReference type="ChEBI" id="CHEBI:58525"/>
        <dbReference type="EC" id="5.3.1.16"/>
    </reaction>
</comment>
<reference evidence="12 13" key="1">
    <citation type="submission" date="2015-06" db="EMBL/GenBank/DDBJ databases">
        <title>Lineage-specific patterns of genome deterioration in obligate symbionts.</title>
        <authorList>
            <person name="Bennett G.M."/>
            <person name="McCutcheon J.P."/>
            <person name="McDonald B.R."/>
            <person name="Moran N.A."/>
        </authorList>
    </citation>
    <scope>NUCLEOTIDE SEQUENCE [LARGE SCALE GENOMIC DNA]</scope>
    <source>
        <strain evidence="12 13">B-GSS</strain>
    </source>
</reference>
<evidence type="ECO:0000256" key="6">
    <source>
        <dbReference type="ARBA" id="ARBA00022605"/>
    </source>
</evidence>
<dbReference type="Gene3D" id="3.20.20.70">
    <property type="entry name" value="Aldolase class I"/>
    <property type="match status" value="1"/>
</dbReference>
<dbReference type="Proteomes" id="UP000056466">
    <property type="component" value="Chromosome"/>
</dbReference>
<dbReference type="CDD" id="cd04732">
    <property type="entry name" value="HisA"/>
    <property type="match status" value="1"/>
</dbReference>
<dbReference type="AlphaFoldDB" id="A0A0K2BLK8"/>
<dbReference type="EC" id="5.3.1.16" evidence="9 11"/>
<evidence type="ECO:0000313" key="13">
    <source>
        <dbReference type="Proteomes" id="UP000056466"/>
    </source>
</evidence>
<comment type="similarity">
    <text evidence="4 9 10">Belongs to the HisA/HisF family.</text>
</comment>
<accession>A0A0K2BLK8</accession>
<organism evidence="12 13">
    <name type="scientific">Candidatus Palibaumannia cicadellinicola</name>
    <dbReference type="NCBI Taxonomy" id="186490"/>
    <lineage>
        <taxon>Bacteria</taxon>
        <taxon>Pseudomonadati</taxon>
        <taxon>Pseudomonadota</taxon>
        <taxon>Gammaproteobacteria</taxon>
        <taxon>Candidatus Palibaumannia</taxon>
    </lineage>
</organism>
<gene>
    <name evidence="9 12" type="primary">hisA</name>
    <name evidence="12" type="ORF">AB162_350</name>
</gene>
<dbReference type="Pfam" id="PF00977">
    <property type="entry name" value="His_biosynth"/>
    <property type="match status" value="1"/>
</dbReference>
<dbReference type="OrthoDB" id="9807749at2"/>